<dbReference type="AlphaFoldDB" id="A0A940MC89"/>
<dbReference type="PANTHER" id="PTHR43476">
    <property type="entry name" value="3-(3-HYDROXY-PHENYL)PROPIONATE/3-HYDROXYCINNAMIC ACID HYDROXYLASE"/>
    <property type="match status" value="1"/>
</dbReference>
<dbReference type="EMBL" id="JAGIQL010000004">
    <property type="protein sequence ID" value="MBP0456361.1"/>
    <property type="molecule type" value="Genomic_DNA"/>
</dbReference>
<accession>A0A940MC89</accession>
<dbReference type="SUPFAM" id="SSF51905">
    <property type="entry name" value="FAD/NAD(P)-binding domain"/>
    <property type="match status" value="1"/>
</dbReference>
<dbReference type="Pfam" id="PF01494">
    <property type="entry name" value="FAD_binding_3"/>
    <property type="match status" value="1"/>
</dbReference>
<evidence type="ECO:0000256" key="2">
    <source>
        <dbReference type="SAM" id="MobiDB-lite"/>
    </source>
</evidence>
<dbReference type="PANTHER" id="PTHR43476:SF5">
    <property type="entry name" value="FAD-DEPENDENT MONOOXYGENASE"/>
    <property type="match status" value="1"/>
</dbReference>
<gene>
    <name evidence="4" type="ORF">JFN87_02435</name>
</gene>
<keyword evidence="1" id="KW-0560">Oxidoreductase</keyword>
<protein>
    <submittedName>
        <fullName evidence="4">FAD-dependent oxidoreductase</fullName>
    </submittedName>
</protein>
<dbReference type="NCBIfam" id="NF004833">
    <property type="entry name" value="PRK06185.1-1"/>
    <property type="match status" value="1"/>
</dbReference>
<dbReference type="Gene3D" id="3.50.50.60">
    <property type="entry name" value="FAD/NAD(P)-binding domain"/>
    <property type="match status" value="2"/>
</dbReference>
<feature type="region of interest" description="Disordered" evidence="2">
    <location>
        <begin position="405"/>
        <end position="429"/>
    </location>
</feature>
<evidence type="ECO:0000313" key="4">
    <source>
        <dbReference type="EMBL" id="MBP0456361.1"/>
    </source>
</evidence>
<dbReference type="GO" id="GO:0016491">
    <property type="term" value="F:oxidoreductase activity"/>
    <property type="evidence" value="ECO:0007669"/>
    <property type="project" value="UniProtKB-KW"/>
</dbReference>
<evidence type="ECO:0000259" key="3">
    <source>
        <dbReference type="Pfam" id="PF01494"/>
    </source>
</evidence>
<evidence type="ECO:0000313" key="5">
    <source>
        <dbReference type="Proteomes" id="UP000670475"/>
    </source>
</evidence>
<organism evidence="4 5">
    <name type="scientific">Streptomyces montanisoli</name>
    <dbReference type="NCBI Taxonomy" id="2798581"/>
    <lineage>
        <taxon>Bacteria</taxon>
        <taxon>Bacillati</taxon>
        <taxon>Actinomycetota</taxon>
        <taxon>Actinomycetes</taxon>
        <taxon>Kitasatosporales</taxon>
        <taxon>Streptomycetaceae</taxon>
        <taxon>Streptomyces</taxon>
    </lineage>
</organism>
<dbReference type="InterPro" id="IPR002938">
    <property type="entry name" value="FAD-bd"/>
</dbReference>
<sequence length="429" mass="46723">MTETEHRRCVVVGGGPAGMVLGLLLARAGVDVTVLEKHPDFLRDFRGDTIHPSTLTLLDELGLGEWFAAVPHTRVGRVTLPLRDGRTMTVADVSRLRVPHPYVAMAPQWDFLDLLADAGAREPSFDLRMRHEVTGLLREGGRVSGVAYRRADGTTGRLHAGLVVAADGRGSVTRHHAGLRPRQFQVPVDAWWFRLPRHGEEAEDQLIPRMGGRRFAVALPRTGYYQIAYLAPKGEDVRRLGIDGFRREVAAVCPQFADRMTELASLDDVKFLDIRLDRLRQWHTRGLLCIGDAAHAMSPVGGVGVNLAVQDAVAAAGLLAGPLSRGTTGEVQGRELAKVRARRLLPTVVTQSLQQALHRGLIRPVMEGRREGPPAAVADMLDRFPALAAAPAYVVGVGVRPEHAPAFARRPPLPPRTPRTPLAEDAAGR</sequence>
<dbReference type="InterPro" id="IPR036188">
    <property type="entry name" value="FAD/NAD-bd_sf"/>
</dbReference>
<dbReference type="RefSeq" id="WP_209338145.1">
    <property type="nucleotide sequence ID" value="NZ_JAGIQL010000004.1"/>
</dbReference>
<dbReference type="GO" id="GO:0071949">
    <property type="term" value="F:FAD binding"/>
    <property type="evidence" value="ECO:0007669"/>
    <property type="project" value="InterPro"/>
</dbReference>
<feature type="domain" description="FAD-binding" evidence="3">
    <location>
        <begin position="10"/>
        <end position="324"/>
    </location>
</feature>
<proteinExistence type="predicted"/>
<keyword evidence="5" id="KW-1185">Reference proteome</keyword>
<reference evidence="4" key="1">
    <citation type="submission" date="2021-03" db="EMBL/GenBank/DDBJ databases">
        <title>Whole genome sequence of Streptomyces bomunensis MMS17-BM035.</title>
        <authorList>
            <person name="Lee J.H."/>
        </authorList>
    </citation>
    <scope>NUCLEOTIDE SEQUENCE</scope>
    <source>
        <strain evidence="4">MMS17-BM035</strain>
    </source>
</reference>
<name>A0A940MC89_9ACTN</name>
<evidence type="ECO:0000256" key="1">
    <source>
        <dbReference type="ARBA" id="ARBA00023002"/>
    </source>
</evidence>
<dbReference type="PRINTS" id="PR00420">
    <property type="entry name" value="RNGMNOXGNASE"/>
</dbReference>
<dbReference type="Proteomes" id="UP000670475">
    <property type="component" value="Unassembled WGS sequence"/>
</dbReference>
<comment type="caution">
    <text evidence="4">The sequence shown here is derived from an EMBL/GenBank/DDBJ whole genome shotgun (WGS) entry which is preliminary data.</text>
</comment>
<dbReference type="InterPro" id="IPR050631">
    <property type="entry name" value="PheA/TfdB_FAD_monoxygenase"/>
</dbReference>